<dbReference type="InterPro" id="IPR006808">
    <property type="entry name" value="ATP_synth_F0_gsu_mt"/>
</dbReference>
<evidence type="ECO:0000256" key="5">
    <source>
        <dbReference type="ARBA" id="ARBA00022781"/>
    </source>
</evidence>
<evidence type="ECO:0000256" key="7">
    <source>
        <dbReference type="ARBA" id="ARBA00023128"/>
    </source>
</evidence>
<keyword evidence="11" id="KW-1185">Reference proteome</keyword>
<accession>A0A9P8ICG5</accession>
<evidence type="ECO:0000256" key="2">
    <source>
        <dbReference type="ARBA" id="ARBA00005699"/>
    </source>
</evidence>
<keyword evidence="5" id="KW-0375">Hydrogen ion transport</keyword>
<keyword evidence="6" id="KW-0406">Ion transport</keyword>
<dbReference type="Proteomes" id="UP000698800">
    <property type="component" value="Unassembled WGS sequence"/>
</dbReference>
<dbReference type="AlphaFoldDB" id="A0A9P8ICG5"/>
<keyword evidence="4" id="KW-0138">CF(0)</keyword>
<evidence type="ECO:0000256" key="8">
    <source>
        <dbReference type="ARBA" id="ARBA00023136"/>
    </source>
</evidence>
<comment type="caution">
    <text evidence="10">The sequence shown here is derived from an EMBL/GenBank/DDBJ whole genome shotgun (WGS) entry which is preliminary data.</text>
</comment>
<proteinExistence type="inferred from homology"/>
<sequence>MALQYFQPIIHAVRHPASVLSSNTGSLNPSNVLNRLRNVNRQQLAAAGVVTAEVIGFFTVGEMLGRFKIVGYRGEKPGHH</sequence>
<keyword evidence="8" id="KW-0472">Membrane</keyword>
<gene>
    <name evidence="10" type="ORF">FGG08_002664</name>
</gene>
<dbReference type="EMBL" id="JAGHQL010000042">
    <property type="protein sequence ID" value="KAH0542976.1"/>
    <property type="molecule type" value="Genomic_DNA"/>
</dbReference>
<evidence type="ECO:0000256" key="3">
    <source>
        <dbReference type="ARBA" id="ARBA00022448"/>
    </source>
</evidence>
<protein>
    <submittedName>
        <fullName evidence="10">Uncharacterized protein</fullName>
    </submittedName>
</protein>
<keyword evidence="9" id="KW-0066">ATP synthesis</keyword>
<dbReference type="GO" id="GO:0031966">
    <property type="term" value="C:mitochondrial membrane"/>
    <property type="evidence" value="ECO:0007669"/>
    <property type="project" value="UniProtKB-SubCell"/>
</dbReference>
<evidence type="ECO:0000256" key="4">
    <source>
        <dbReference type="ARBA" id="ARBA00022547"/>
    </source>
</evidence>
<comment type="similarity">
    <text evidence="2">Belongs to the ATPase g subunit family.</text>
</comment>
<evidence type="ECO:0000256" key="6">
    <source>
        <dbReference type="ARBA" id="ARBA00023065"/>
    </source>
</evidence>
<reference evidence="10" key="1">
    <citation type="submission" date="2021-03" db="EMBL/GenBank/DDBJ databases">
        <title>Comparative genomics and phylogenomic investigation of the class Geoglossomycetes provide insights into ecological specialization and systematics.</title>
        <authorList>
            <person name="Melie T."/>
            <person name="Pirro S."/>
            <person name="Miller A.N."/>
            <person name="Quandt A."/>
        </authorList>
    </citation>
    <scope>NUCLEOTIDE SEQUENCE</scope>
    <source>
        <strain evidence="10">GBOQ0MN5Z8</strain>
    </source>
</reference>
<evidence type="ECO:0000313" key="10">
    <source>
        <dbReference type="EMBL" id="KAH0542976.1"/>
    </source>
</evidence>
<dbReference type="GO" id="GO:0015986">
    <property type="term" value="P:proton motive force-driven ATP synthesis"/>
    <property type="evidence" value="ECO:0007669"/>
    <property type="project" value="InterPro"/>
</dbReference>
<keyword evidence="7" id="KW-0496">Mitochondrion</keyword>
<organism evidence="10 11">
    <name type="scientific">Glutinoglossum americanum</name>
    <dbReference type="NCBI Taxonomy" id="1670608"/>
    <lineage>
        <taxon>Eukaryota</taxon>
        <taxon>Fungi</taxon>
        <taxon>Dikarya</taxon>
        <taxon>Ascomycota</taxon>
        <taxon>Pezizomycotina</taxon>
        <taxon>Geoglossomycetes</taxon>
        <taxon>Geoglossales</taxon>
        <taxon>Geoglossaceae</taxon>
        <taxon>Glutinoglossum</taxon>
    </lineage>
</organism>
<dbReference type="GO" id="GO:0045259">
    <property type="term" value="C:proton-transporting ATP synthase complex"/>
    <property type="evidence" value="ECO:0007669"/>
    <property type="project" value="UniProtKB-KW"/>
</dbReference>
<comment type="subcellular location">
    <subcellularLocation>
        <location evidence="1">Mitochondrion membrane</location>
    </subcellularLocation>
</comment>
<name>A0A9P8ICG5_9PEZI</name>
<dbReference type="GO" id="GO:0015078">
    <property type="term" value="F:proton transmembrane transporter activity"/>
    <property type="evidence" value="ECO:0007669"/>
    <property type="project" value="InterPro"/>
</dbReference>
<dbReference type="Pfam" id="PF04718">
    <property type="entry name" value="ATP-synt_G"/>
    <property type="match status" value="1"/>
</dbReference>
<evidence type="ECO:0000256" key="9">
    <source>
        <dbReference type="ARBA" id="ARBA00023310"/>
    </source>
</evidence>
<evidence type="ECO:0000256" key="1">
    <source>
        <dbReference type="ARBA" id="ARBA00004325"/>
    </source>
</evidence>
<keyword evidence="3" id="KW-0813">Transport</keyword>
<dbReference type="OrthoDB" id="437at2759"/>
<evidence type="ECO:0000313" key="11">
    <source>
        <dbReference type="Proteomes" id="UP000698800"/>
    </source>
</evidence>